<dbReference type="CDD" id="cd03139">
    <property type="entry name" value="GATase1_PfpI_2"/>
    <property type="match status" value="1"/>
</dbReference>
<name>A0A7J5BNJ9_9MICO</name>
<dbReference type="InterPro" id="IPR002818">
    <property type="entry name" value="DJ-1/PfpI"/>
</dbReference>
<dbReference type="InterPro" id="IPR029062">
    <property type="entry name" value="Class_I_gatase-like"/>
</dbReference>
<keyword evidence="3" id="KW-1185">Reference proteome</keyword>
<dbReference type="InterPro" id="IPR052158">
    <property type="entry name" value="INH-QAR"/>
</dbReference>
<dbReference type="Gene3D" id="3.40.50.880">
    <property type="match status" value="1"/>
</dbReference>
<dbReference type="PANTHER" id="PTHR43130">
    <property type="entry name" value="ARAC-FAMILY TRANSCRIPTIONAL REGULATOR"/>
    <property type="match status" value="1"/>
</dbReference>
<sequence length="234" mass="24245">MTNAPSTSEPIRIVALVFPDVTQLDLTGPVQVLSRLPGAEIHLAWRDAEPVATDAGFRILPTTTFADTPPADVLFVPGGDGVDPLLTDAETLAFVRDRAAGARAVTSVCTGSLLLGAAGLLTGRRATTHWASLPLLERFGAIPTASRVVHDGPVVTGAGVSSGIDFALTLAADLRGEDVAKRIQLAIEYDPQPPFDAGSPAAPDVDHAFVTASREAMLARRGPLVDRAAAALDA</sequence>
<evidence type="ECO:0000313" key="2">
    <source>
        <dbReference type="EMBL" id="KAB1653828.1"/>
    </source>
</evidence>
<reference evidence="2 3" key="1">
    <citation type="submission" date="2019-09" db="EMBL/GenBank/DDBJ databases">
        <title>Phylogeny of genus Pseudoclavibacter and closely related genus.</title>
        <authorList>
            <person name="Li Y."/>
        </authorList>
    </citation>
    <scope>NUCLEOTIDE SEQUENCE [LARGE SCALE GENOMIC DNA]</scope>
    <source>
        <strain evidence="2 3">DSM 23821</strain>
    </source>
</reference>
<dbReference type="GO" id="GO:0006355">
    <property type="term" value="P:regulation of DNA-templated transcription"/>
    <property type="evidence" value="ECO:0007669"/>
    <property type="project" value="TreeGrafter"/>
</dbReference>
<dbReference type="OrthoDB" id="3194870at2"/>
<dbReference type="Pfam" id="PF01965">
    <property type="entry name" value="DJ-1_PfpI"/>
    <property type="match status" value="1"/>
</dbReference>
<dbReference type="PANTHER" id="PTHR43130:SF2">
    <property type="entry name" value="DJ-1_PFPI DOMAIN-CONTAINING PROTEIN"/>
    <property type="match status" value="1"/>
</dbReference>
<feature type="domain" description="DJ-1/PfpI" evidence="1">
    <location>
        <begin position="12"/>
        <end position="171"/>
    </location>
</feature>
<dbReference type="SUPFAM" id="SSF52317">
    <property type="entry name" value="Class I glutamine amidotransferase-like"/>
    <property type="match status" value="1"/>
</dbReference>
<dbReference type="EMBL" id="WBJZ01000021">
    <property type="protein sequence ID" value="KAB1653828.1"/>
    <property type="molecule type" value="Genomic_DNA"/>
</dbReference>
<evidence type="ECO:0000259" key="1">
    <source>
        <dbReference type="Pfam" id="PF01965"/>
    </source>
</evidence>
<proteinExistence type="predicted"/>
<organism evidence="2 3">
    <name type="scientific">Pseudoclavibacter chungangensis</name>
    <dbReference type="NCBI Taxonomy" id="587635"/>
    <lineage>
        <taxon>Bacteria</taxon>
        <taxon>Bacillati</taxon>
        <taxon>Actinomycetota</taxon>
        <taxon>Actinomycetes</taxon>
        <taxon>Micrococcales</taxon>
        <taxon>Microbacteriaceae</taxon>
        <taxon>Pseudoclavibacter</taxon>
    </lineage>
</organism>
<protein>
    <submittedName>
        <fullName evidence="2">DJ-1/PfpI family protein</fullName>
    </submittedName>
</protein>
<dbReference type="Proteomes" id="UP000467240">
    <property type="component" value="Unassembled WGS sequence"/>
</dbReference>
<evidence type="ECO:0000313" key="3">
    <source>
        <dbReference type="Proteomes" id="UP000467240"/>
    </source>
</evidence>
<dbReference type="RefSeq" id="WP_158041665.1">
    <property type="nucleotide sequence ID" value="NZ_JACCFV010000001.1"/>
</dbReference>
<gene>
    <name evidence="2" type="ORF">F8O01_14475</name>
</gene>
<dbReference type="AlphaFoldDB" id="A0A7J5BNJ9"/>
<accession>A0A7J5BNJ9</accession>
<comment type="caution">
    <text evidence="2">The sequence shown here is derived from an EMBL/GenBank/DDBJ whole genome shotgun (WGS) entry which is preliminary data.</text>
</comment>